<dbReference type="PANTHER" id="PTHR43214:SF42">
    <property type="entry name" value="TRANSCRIPTIONAL REGULATORY PROTEIN DESR"/>
    <property type="match status" value="1"/>
</dbReference>
<dbReference type="SMART" id="SM00421">
    <property type="entry name" value="HTH_LUXR"/>
    <property type="match status" value="1"/>
</dbReference>
<dbReference type="InterPro" id="IPR041664">
    <property type="entry name" value="AAA_16"/>
</dbReference>
<name>A0A285E7S9_9ACTN</name>
<evidence type="ECO:0000259" key="2">
    <source>
        <dbReference type="PROSITE" id="PS50043"/>
    </source>
</evidence>
<dbReference type="Pfam" id="PF13191">
    <property type="entry name" value="AAA_16"/>
    <property type="match status" value="1"/>
</dbReference>
<dbReference type="InterPro" id="IPR000792">
    <property type="entry name" value="Tscrpt_reg_LuxR_C"/>
</dbReference>
<evidence type="ECO:0000313" key="3">
    <source>
        <dbReference type="EMBL" id="SNX95075.1"/>
    </source>
</evidence>
<organism evidence="3 4">
    <name type="scientific">Geodermatophilus sabuli</name>
    <dbReference type="NCBI Taxonomy" id="1564158"/>
    <lineage>
        <taxon>Bacteria</taxon>
        <taxon>Bacillati</taxon>
        <taxon>Actinomycetota</taxon>
        <taxon>Actinomycetes</taxon>
        <taxon>Geodermatophilales</taxon>
        <taxon>Geodermatophilaceae</taxon>
        <taxon>Geodermatophilus</taxon>
    </lineage>
</organism>
<keyword evidence="1" id="KW-0238">DNA-binding</keyword>
<dbReference type="OrthoDB" id="134933at2"/>
<dbReference type="InterPro" id="IPR036388">
    <property type="entry name" value="WH-like_DNA-bd_sf"/>
</dbReference>
<dbReference type="PANTHER" id="PTHR43214">
    <property type="entry name" value="TWO-COMPONENT RESPONSE REGULATOR"/>
    <property type="match status" value="1"/>
</dbReference>
<sequence>MTPATPVLVARETELAVLEQLLQDGGLGPSLVRVTGAPGVGKTALVRQALERHPGPVLEGRGVPWEGSRPYAVLDQLLAGERVPPDPFSAAELVARRAAGTAGARAVVLVDDAHWSDPESLQALATAVRHQHRAAVTVVLVGPGAPVEAAPATLDVLLRSATATVALGPFSAEDVARLAAARGIPLSPAGAEHLWRHTGGVAGHVVALLEELPRETWTGRRPDLPAPAVVASRVRDQLVRCDREARALAEAVAVLGPAPVAEVAALADVGDLLAALDGAQRSGLLRPAGPGRPTELAPPDPLVAAAVLTAMGPAGVARAHRRAAEVVEDATRRIGHLVAASVGPDAALACDLDELARRRAAEGAWADASALLADASRLSEDRRSREDRLVRAVDALVGAGDAIGAAALVPEVESLRETPLRNAVLGYLAVVRGRAVEAETRLRRAWDLVNPARDPGAAALVSQRFVLHELAGCRAEELVAWADRTIELAGPDAPEALEAVAIRGLGVAGTGRPAEALAGYRAPSERVRSGAQAQRVQLGEGWLHLTLDEVAQAATELESAVPTTYLGGSHRISLWALGWLARARFLTGEWDAALGAVAQGGDLVARTGMVLVAPLLHWTGAQVNALRGDWDAAGRALRDAEAGSSDYPIMRVPSMLARAAVAEARADSAGVLRELEPLARNGPRGWVDEPGAWPWTDVYANALVLEGLLDEADAFLLPHERRAAERGHRSTGARLGSARGRWFGAHGDLDAAREAFRTSLGLLEQLPLRYDRARVTYAFGQTLRRAGKRREADAAISAARDGYLSLGAATCVARCDRELRAAGRGAGRAEERTDLLTPQEQTVSELVASGLSNREVAAELYVSEKTVQYHLTRIYTKLGVRSRAELAALRGRTPAT</sequence>
<dbReference type="CDD" id="cd06170">
    <property type="entry name" value="LuxR_C_like"/>
    <property type="match status" value="1"/>
</dbReference>
<feature type="domain" description="HTH luxR-type" evidence="2">
    <location>
        <begin position="829"/>
        <end position="894"/>
    </location>
</feature>
<dbReference type="InterPro" id="IPR027417">
    <property type="entry name" value="P-loop_NTPase"/>
</dbReference>
<dbReference type="PROSITE" id="PS50043">
    <property type="entry name" value="HTH_LUXR_2"/>
    <property type="match status" value="1"/>
</dbReference>
<dbReference type="SUPFAM" id="SSF46894">
    <property type="entry name" value="C-terminal effector domain of the bipartite response regulators"/>
    <property type="match status" value="1"/>
</dbReference>
<dbReference type="AlphaFoldDB" id="A0A285E7S9"/>
<evidence type="ECO:0000313" key="4">
    <source>
        <dbReference type="Proteomes" id="UP000219514"/>
    </source>
</evidence>
<dbReference type="Gene3D" id="1.10.10.10">
    <property type="entry name" value="Winged helix-like DNA-binding domain superfamily/Winged helix DNA-binding domain"/>
    <property type="match status" value="1"/>
</dbReference>
<dbReference type="Proteomes" id="UP000219514">
    <property type="component" value="Unassembled WGS sequence"/>
</dbReference>
<dbReference type="InterPro" id="IPR039420">
    <property type="entry name" value="WalR-like"/>
</dbReference>
<dbReference type="InterPro" id="IPR016032">
    <property type="entry name" value="Sig_transdc_resp-reg_C-effctor"/>
</dbReference>
<dbReference type="SUPFAM" id="SSF52540">
    <property type="entry name" value="P-loop containing nucleoside triphosphate hydrolases"/>
    <property type="match status" value="1"/>
</dbReference>
<dbReference type="PRINTS" id="PR00038">
    <property type="entry name" value="HTHLUXR"/>
</dbReference>
<keyword evidence="4" id="KW-1185">Reference proteome</keyword>
<dbReference type="GO" id="GO:0006355">
    <property type="term" value="P:regulation of DNA-templated transcription"/>
    <property type="evidence" value="ECO:0007669"/>
    <property type="project" value="InterPro"/>
</dbReference>
<accession>A0A285E7S9</accession>
<proteinExistence type="predicted"/>
<dbReference type="PROSITE" id="PS00622">
    <property type="entry name" value="HTH_LUXR_1"/>
    <property type="match status" value="1"/>
</dbReference>
<dbReference type="Gene3D" id="3.40.50.300">
    <property type="entry name" value="P-loop containing nucleotide triphosphate hydrolases"/>
    <property type="match status" value="1"/>
</dbReference>
<dbReference type="RefSeq" id="WP_097204645.1">
    <property type="nucleotide sequence ID" value="NZ_JACHXB010000001.1"/>
</dbReference>
<evidence type="ECO:0000256" key="1">
    <source>
        <dbReference type="ARBA" id="ARBA00023125"/>
    </source>
</evidence>
<protein>
    <submittedName>
        <fullName evidence="3">Transcriptional regulator, LuxR family</fullName>
    </submittedName>
</protein>
<dbReference type="Pfam" id="PF00196">
    <property type="entry name" value="GerE"/>
    <property type="match status" value="1"/>
</dbReference>
<dbReference type="EMBL" id="OBDO01000001">
    <property type="protein sequence ID" value="SNX95075.1"/>
    <property type="molecule type" value="Genomic_DNA"/>
</dbReference>
<dbReference type="GO" id="GO:0003677">
    <property type="term" value="F:DNA binding"/>
    <property type="evidence" value="ECO:0007669"/>
    <property type="project" value="UniProtKB-KW"/>
</dbReference>
<gene>
    <name evidence="3" type="ORF">SAMN06893097_101878</name>
</gene>
<reference evidence="3 4" key="1">
    <citation type="submission" date="2017-09" db="EMBL/GenBank/DDBJ databases">
        <authorList>
            <person name="Ehlers B."/>
            <person name="Leendertz F.H."/>
        </authorList>
    </citation>
    <scope>NUCLEOTIDE SEQUENCE [LARGE SCALE GENOMIC DNA]</scope>
    <source>
        <strain evidence="3 4">DSM 46844</strain>
    </source>
</reference>